<evidence type="ECO:0000256" key="6">
    <source>
        <dbReference type="ARBA" id="ARBA00023204"/>
    </source>
</evidence>
<dbReference type="GO" id="GO:0003677">
    <property type="term" value="F:DNA binding"/>
    <property type="evidence" value="ECO:0007669"/>
    <property type="project" value="UniProtKB-KW"/>
</dbReference>
<evidence type="ECO:0000256" key="1">
    <source>
        <dbReference type="ARBA" id="ARBA00009518"/>
    </source>
</evidence>
<dbReference type="InterPro" id="IPR012337">
    <property type="entry name" value="RNaseH-like_sf"/>
</dbReference>
<keyword evidence="8" id="KW-1185">Reference proteome</keyword>
<comment type="caution">
    <text evidence="7">The sequence shown here is derived from an EMBL/GenBank/DDBJ whole genome shotgun (WGS) entry which is preliminary data.</text>
</comment>
<protein>
    <submittedName>
        <fullName evidence="7">Crossover junction endodeoxyribonuclease RuvC</fullName>
    </submittedName>
</protein>
<dbReference type="InterPro" id="IPR036397">
    <property type="entry name" value="RNaseH_sf"/>
</dbReference>
<feature type="non-terminal residue" evidence="7">
    <location>
        <position position="107"/>
    </location>
</feature>
<keyword evidence="2" id="KW-0227">DNA damage</keyword>
<keyword evidence="6" id="KW-0234">DNA repair</keyword>
<organism evidence="7 8">
    <name type="scientific">Candidatus Acidiferrum panamense</name>
    <dbReference type="NCBI Taxonomy" id="2741543"/>
    <lineage>
        <taxon>Bacteria</taxon>
        <taxon>Pseudomonadati</taxon>
        <taxon>Acidobacteriota</taxon>
        <taxon>Terriglobia</taxon>
        <taxon>Candidatus Acidiferrales</taxon>
        <taxon>Candidatus Acidiferrum</taxon>
    </lineage>
</organism>
<proteinExistence type="inferred from homology"/>
<comment type="similarity">
    <text evidence="1">Belongs to the RuvC family.</text>
</comment>
<dbReference type="Gene3D" id="3.30.420.10">
    <property type="entry name" value="Ribonuclease H-like superfamily/Ribonuclease H"/>
    <property type="match status" value="1"/>
</dbReference>
<name>A0A7V8SX24_9BACT</name>
<evidence type="ECO:0000256" key="3">
    <source>
        <dbReference type="ARBA" id="ARBA00022842"/>
    </source>
</evidence>
<dbReference type="SUPFAM" id="SSF53098">
    <property type="entry name" value="Ribonuclease H-like"/>
    <property type="match status" value="1"/>
</dbReference>
<dbReference type="EMBL" id="JACDQQ010001041">
    <property type="protein sequence ID" value="MBA0085471.1"/>
    <property type="molecule type" value="Genomic_DNA"/>
</dbReference>
<keyword evidence="4" id="KW-0238">DNA-binding</keyword>
<accession>A0A7V8SX24</accession>
<keyword evidence="3" id="KW-0460">Magnesium</keyword>
<dbReference type="InterPro" id="IPR002176">
    <property type="entry name" value="X-over_junc_endoDNase_RuvC"/>
</dbReference>
<dbReference type="GO" id="GO:0006281">
    <property type="term" value="P:DNA repair"/>
    <property type="evidence" value="ECO:0007669"/>
    <property type="project" value="UniProtKB-KW"/>
</dbReference>
<evidence type="ECO:0000256" key="4">
    <source>
        <dbReference type="ARBA" id="ARBA00023125"/>
    </source>
</evidence>
<sequence>MDRTPSDSKGVASETPFAVELWAMMRAAASRENGSREGWMRVLGIDPAAVGPTGYGIVEGDGRQCRVLHYGALKVRSSQIKNREGAALEEVHTLLCKLIEEFAPDVM</sequence>
<dbReference type="AlphaFoldDB" id="A0A7V8SX24"/>
<evidence type="ECO:0000256" key="2">
    <source>
        <dbReference type="ARBA" id="ARBA00022763"/>
    </source>
</evidence>
<dbReference type="Proteomes" id="UP000567293">
    <property type="component" value="Unassembled WGS sequence"/>
</dbReference>
<evidence type="ECO:0000313" key="7">
    <source>
        <dbReference type="EMBL" id="MBA0085471.1"/>
    </source>
</evidence>
<dbReference type="GO" id="GO:0004520">
    <property type="term" value="F:DNA endonuclease activity"/>
    <property type="evidence" value="ECO:0007669"/>
    <property type="project" value="InterPro"/>
</dbReference>
<dbReference type="Pfam" id="PF02075">
    <property type="entry name" value="RuvC"/>
    <property type="match status" value="1"/>
</dbReference>
<gene>
    <name evidence="7" type="ORF">HRJ53_10780</name>
</gene>
<evidence type="ECO:0000313" key="8">
    <source>
        <dbReference type="Proteomes" id="UP000567293"/>
    </source>
</evidence>
<reference evidence="7" key="1">
    <citation type="submission" date="2020-06" db="EMBL/GenBank/DDBJ databases">
        <title>Legume-microbial interactions unlock mineral nutrients during tropical forest succession.</title>
        <authorList>
            <person name="Epihov D.Z."/>
        </authorList>
    </citation>
    <scope>NUCLEOTIDE SEQUENCE [LARGE SCALE GENOMIC DNA]</scope>
    <source>
        <strain evidence="7">Pan2503</strain>
    </source>
</reference>
<dbReference type="GO" id="GO:0006310">
    <property type="term" value="P:DNA recombination"/>
    <property type="evidence" value="ECO:0007669"/>
    <property type="project" value="UniProtKB-KW"/>
</dbReference>
<evidence type="ECO:0000256" key="5">
    <source>
        <dbReference type="ARBA" id="ARBA00023172"/>
    </source>
</evidence>
<keyword evidence="5" id="KW-0233">DNA recombination</keyword>